<dbReference type="AlphaFoldDB" id="A0A9N9HZ18"/>
<accession>A0A9N9HZ18</accession>
<evidence type="ECO:0000313" key="2">
    <source>
        <dbReference type="EMBL" id="CAG8712971.1"/>
    </source>
</evidence>
<proteinExistence type="predicted"/>
<gene>
    <name evidence="2" type="ORF">FMOSSE_LOCUS14445</name>
</gene>
<evidence type="ECO:0000313" key="3">
    <source>
        <dbReference type="Proteomes" id="UP000789375"/>
    </source>
</evidence>
<keyword evidence="1" id="KW-1133">Transmembrane helix</keyword>
<sequence length="119" mass="13286">NITQPNSGPLTSNPNIYIMDIRNYTWINSFETTSVKEKANSDPSTTQSPTTTSIIVFSNNSNNELVTMKIIIASIGGTVGAVIIMVFGFLLYRWNRNRNEQSPKYINQEHNLPGSIVAY</sequence>
<feature type="transmembrane region" description="Helical" evidence="1">
    <location>
        <begin position="70"/>
        <end position="92"/>
    </location>
</feature>
<reference evidence="2" key="1">
    <citation type="submission" date="2021-06" db="EMBL/GenBank/DDBJ databases">
        <authorList>
            <person name="Kallberg Y."/>
            <person name="Tangrot J."/>
            <person name="Rosling A."/>
        </authorList>
    </citation>
    <scope>NUCLEOTIDE SEQUENCE</scope>
    <source>
        <strain evidence="2">87-6 pot B 2015</strain>
    </source>
</reference>
<dbReference type="Proteomes" id="UP000789375">
    <property type="component" value="Unassembled WGS sequence"/>
</dbReference>
<dbReference type="EMBL" id="CAJVPP010011101">
    <property type="protein sequence ID" value="CAG8712971.1"/>
    <property type="molecule type" value="Genomic_DNA"/>
</dbReference>
<name>A0A9N9HZ18_FUNMO</name>
<protein>
    <submittedName>
        <fullName evidence="2">10725_t:CDS:1</fullName>
    </submittedName>
</protein>
<keyword evidence="1" id="KW-0812">Transmembrane</keyword>
<keyword evidence="3" id="KW-1185">Reference proteome</keyword>
<comment type="caution">
    <text evidence="2">The sequence shown here is derived from an EMBL/GenBank/DDBJ whole genome shotgun (WGS) entry which is preliminary data.</text>
</comment>
<evidence type="ECO:0000256" key="1">
    <source>
        <dbReference type="SAM" id="Phobius"/>
    </source>
</evidence>
<organism evidence="2 3">
    <name type="scientific">Funneliformis mosseae</name>
    <name type="common">Endomycorrhizal fungus</name>
    <name type="synonym">Glomus mosseae</name>
    <dbReference type="NCBI Taxonomy" id="27381"/>
    <lineage>
        <taxon>Eukaryota</taxon>
        <taxon>Fungi</taxon>
        <taxon>Fungi incertae sedis</taxon>
        <taxon>Mucoromycota</taxon>
        <taxon>Glomeromycotina</taxon>
        <taxon>Glomeromycetes</taxon>
        <taxon>Glomerales</taxon>
        <taxon>Glomeraceae</taxon>
        <taxon>Funneliformis</taxon>
    </lineage>
</organism>
<feature type="non-terminal residue" evidence="2">
    <location>
        <position position="1"/>
    </location>
</feature>
<keyword evidence="1" id="KW-0472">Membrane</keyword>